<dbReference type="SMART" id="SM00448">
    <property type="entry name" value="REC"/>
    <property type="match status" value="1"/>
</dbReference>
<keyword evidence="3" id="KW-1185">Reference proteome</keyword>
<dbReference type="EMBL" id="CP037968">
    <property type="protein sequence ID" value="QYZ78844.1"/>
    <property type="molecule type" value="Genomic_DNA"/>
</dbReference>
<name>A0A8G0ZZN3_9EURY</name>
<sequence length="339" mass="37901">MMSVIKDIYSPDIWVPTCRFTQPEKIQPVHQSIRRLLRRHRPGTIPTKSVWFFIARLNCAIHIYYFQNIVACPFHEGSCDIVSEIKPAVLIVDDTGLAKQIGEMLLSLGYRVTGTAATPAGAFRQVVEGAPDLVLMNIDLRTTFDGIDTADFIFHCLHTPVVFLATHAGLDPLGRARKAEPIGYVVWPSTEASFGAAIEDAYHTFLLDNPDHEEKRTAFLSMMARDDAYLLTGKDGGIIFMNWFACRLTGWGYEEAFLRPLPAVLVMKGRSSPPVRFGRMTLLNDIHAAALLDRPSVVRVNARDGRNRTARLWVDLIADRDGNEVGHLVRLKEILGMAT</sequence>
<dbReference type="Proteomes" id="UP000826709">
    <property type="component" value="Chromosome"/>
</dbReference>
<dbReference type="KEGG" id="mfk:E2N92_05070"/>
<dbReference type="InterPro" id="IPR011006">
    <property type="entry name" value="CheY-like_superfamily"/>
</dbReference>
<proteinExistence type="predicted"/>
<reference evidence="2" key="2">
    <citation type="submission" date="2019-03" db="EMBL/GenBank/DDBJ databases">
        <authorList>
            <person name="Chen S.-C."/>
            <person name="Wu S.-Y."/>
            <person name="Lai M.-C."/>
        </authorList>
    </citation>
    <scope>NUCLEOTIDE SEQUENCE</scope>
    <source>
        <strain evidence="2">ML15</strain>
    </source>
</reference>
<gene>
    <name evidence="2" type="ORF">E2N92_05070</name>
</gene>
<accession>A0A8G0ZZN3</accession>
<organism evidence="2 3">
    <name type="scientific">Methanofollis formosanus</name>
    <dbReference type="NCBI Taxonomy" id="299308"/>
    <lineage>
        <taxon>Archaea</taxon>
        <taxon>Methanobacteriati</taxon>
        <taxon>Methanobacteriota</taxon>
        <taxon>Stenosarchaea group</taxon>
        <taxon>Methanomicrobia</taxon>
        <taxon>Methanomicrobiales</taxon>
        <taxon>Methanomicrobiaceae</taxon>
        <taxon>Methanofollis</taxon>
    </lineage>
</organism>
<dbReference type="GO" id="GO:0000160">
    <property type="term" value="P:phosphorelay signal transduction system"/>
    <property type="evidence" value="ECO:0007669"/>
    <property type="project" value="InterPro"/>
</dbReference>
<dbReference type="InterPro" id="IPR035965">
    <property type="entry name" value="PAS-like_dom_sf"/>
</dbReference>
<dbReference type="Pfam" id="PF00072">
    <property type="entry name" value="Response_reg"/>
    <property type="match status" value="1"/>
</dbReference>
<evidence type="ECO:0000259" key="1">
    <source>
        <dbReference type="SMART" id="SM00448"/>
    </source>
</evidence>
<reference evidence="2" key="1">
    <citation type="journal article" date="2005" name="Int. J. Syst. Evol. Microbiol.">
        <title>Methanofollis formosanus sp. nov., isolated from a fish pond.</title>
        <authorList>
            <person name="Wu S.Y."/>
            <person name="Chen S.C."/>
            <person name="Lai M.C."/>
        </authorList>
    </citation>
    <scope>NUCLEOTIDE SEQUENCE</scope>
    <source>
        <strain evidence="2">ML15</strain>
    </source>
</reference>
<protein>
    <submittedName>
        <fullName evidence="2">Response regulator</fullName>
    </submittedName>
</protein>
<dbReference type="AlphaFoldDB" id="A0A8G0ZZN3"/>
<evidence type="ECO:0000313" key="3">
    <source>
        <dbReference type="Proteomes" id="UP000826709"/>
    </source>
</evidence>
<dbReference type="SUPFAM" id="SSF52172">
    <property type="entry name" value="CheY-like"/>
    <property type="match status" value="1"/>
</dbReference>
<dbReference type="InterPro" id="IPR001789">
    <property type="entry name" value="Sig_transdc_resp-reg_receiver"/>
</dbReference>
<feature type="domain" description="Response regulatory" evidence="1">
    <location>
        <begin position="87"/>
        <end position="198"/>
    </location>
</feature>
<dbReference type="Gene3D" id="3.40.50.2300">
    <property type="match status" value="1"/>
</dbReference>
<evidence type="ECO:0000313" key="2">
    <source>
        <dbReference type="EMBL" id="QYZ78844.1"/>
    </source>
</evidence>
<dbReference type="Gene3D" id="3.30.450.20">
    <property type="entry name" value="PAS domain"/>
    <property type="match status" value="1"/>
</dbReference>
<dbReference type="SUPFAM" id="SSF55785">
    <property type="entry name" value="PYP-like sensor domain (PAS domain)"/>
    <property type="match status" value="1"/>
</dbReference>